<dbReference type="Proteomes" id="UP000183940">
    <property type="component" value="Unassembled WGS sequence"/>
</dbReference>
<accession>A0A1L9QV62</accession>
<protein>
    <submittedName>
        <fullName evidence="1">Uncharacterized protein</fullName>
    </submittedName>
</protein>
<proteinExistence type="predicted"/>
<name>A0A1L9QV62_9CYAN</name>
<keyword evidence="2" id="KW-1185">Reference proteome</keyword>
<gene>
    <name evidence="1" type="ORF">BI308_05295</name>
</gene>
<reference evidence="1" key="1">
    <citation type="submission" date="2016-10" db="EMBL/GenBank/DDBJ databases">
        <title>CRISPR-Cas defence system in Roseofilum reptotaenium: evidence of a bacteriophage-cyanobacterium arms race in the coral black band disease.</title>
        <authorList>
            <person name="Buerger P."/>
            <person name="Wood-Charlson E.M."/>
            <person name="Weynberg K.D."/>
            <person name="Willis B."/>
            <person name="Van Oppen M.J."/>
        </authorList>
    </citation>
    <scope>NUCLEOTIDE SEQUENCE [LARGE SCALE GENOMIC DNA]</scope>
    <source>
        <strain evidence="1">AO1-A</strain>
    </source>
</reference>
<dbReference type="EMBL" id="MLAW01000006">
    <property type="protein sequence ID" value="OJJ26512.1"/>
    <property type="molecule type" value="Genomic_DNA"/>
</dbReference>
<evidence type="ECO:0000313" key="2">
    <source>
        <dbReference type="Proteomes" id="UP000183940"/>
    </source>
</evidence>
<organism evidence="1 2">
    <name type="scientific">Roseofilum reptotaenium AO1-A</name>
    <dbReference type="NCBI Taxonomy" id="1925591"/>
    <lineage>
        <taxon>Bacteria</taxon>
        <taxon>Bacillati</taxon>
        <taxon>Cyanobacteriota</taxon>
        <taxon>Cyanophyceae</taxon>
        <taxon>Desertifilales</taxon>
        <taxon>Desertifilaceae</taxon>
        <taxon>Roseofilum</taxon>
    </lineage>
</organism>
<dbReference type="STRING" id="1925591.BI308_05295"/>
<dbReference type="AlphaFoldDB" id="A0A1L9QV62"/>
<sequence>MNRRTTTAYNQSNRIAQEQVIYEHLLECVQAETPEQLVDRFRTLFINGLGYDNQEVVTALNALTSAKGAEEDFKFVINRCCHILINQWRTYPQHQNSIPDLVHLFDRSSKGLNGGFTQMRSVRRLRSLVQDFTNTEQYVTLSRLAEVFSATPKPAGDQVPLKQLIHRYPYLYSHCMLSDQSSSEQQNTVRQVQTQMQQKFEKNLSQYVTYRVRQSQMLRLCSPEKAKRLVKPEENPTLLSDRELVGALKHYIGKVEGSYTHQDLAQSFITHTHQVRTFREYKDSLYEYLSTSIESSYGQRKFNQQLYEHLSNTLPQSDDQKPSDFLTIRTCSQLLNFMIVQGQQNPQHYTFIDLLSNNGPTATIGLLLKIVLVCRKVKPYLEKRLAILYNHYENSTKSTVSWLVHALEHMNVALSTNFGKVDLSIIR</sequence>
<comment type="caution">
    <text evidence="1">The sequence shown here is derived from an EMBL/GenBank/DDBJ whole genome shotgun (WGS) entry which is preliminary data.</text>
</comment>
<evidence type="ECO:0000313" key="1">
    <source>
        <dbReference type="EMBL" id="OJJ26512.1"/>
    </source>
</evidence>